<dbReference type="PANTHER" id="PTHR10634">
    <property type="entry name" value="AN1-TYPE ZINC FINGER PROTEIN"/>
    <property type="match status" value="1"/>
</dbReference>
<feature type="domain" description="AN1-type" evidence="8">
    <location>
        <begin position="81"/>
        <end position="127"/>
    </location>
</feature>
<feature type="compositionally biased region" description="Basic and acidic residues" evidence="7">
    <location>
        <begin position="66"/>
        <end position="79"/>
    </location>
</feature>
<evidence type="ECO:0000313" key="9">
    <source>
        <dbReference type="EMBL" id="THU58995.1"/>
    </source>
</evidence>
<proteinExistence type="predicted"/>
<evidence type="ECO:0000256" key="1">
    <source>
        <dbReference type="ARBA" id="ARBA00003732"/>
    </source>
</evidence>
<dbReference type="FunFam" id="4.10.1110.10:FF:000001">
    <property type="entry name" value="Zinc finger AN1-type containing 6"/>
    <property type="match status" value="1"/>
</dbReference>
<dbReference type="Gene3D" id="4.10.1110.10">
    <property type="entry name" value="AN1-like Zinc finger"/>
    <property type="match status" value="1"/>
</dbReference>
<dbReference type="PROSITE" id="PS51039">
    <property type="entry name" value="ZF_AN1"/>
    <property type="match status" value="1"/>
</dbReference>
<evidence type="ECO:0000256" key="7">
    <source>
        <dbReference type="SAM" id="MobiDB-lite"/>
    </source>
</evidence>
<dbReference type="EMBL" id="PYDT01000006">
    <property type="protein sequence ID" value="THU58995.1"/>
    <property type="molecule type" value="Genomic_DNA"/>
</dbReference>
<keyword evidence="2" id="KW-0479">Metal-binding</keyword>
<name>A0A4S8JBL5_MUSBA</name>
<evidence type="ECO:0000259" key="8">
    <source>
        <dbReference type="PROSITE" id="PS51039"/>
    </source>
</evidence>
<dbReference type="InterPro" id="IPR000058">
    <property type="entry name" value="Znf_AN1"/>
</dbReference>
<comment type="caution">
    <text evidence="9">The sequence shown here is derived from an EMBL/GenBank/DDBJ whole genome shotgun (WGS) entry which is preliminary data.</text>
</comment>
<dbReference type="InterPro" id="IPR050652">
    <property type="entry name" value="AN1_A20_ZnFinger"/>
</dbReference>
<dbReference type="GO" id="GO:0004842">
    <property type="term" value="F:ubiquitin-protein transferase activity"/>
    <property type="evidence" value="ECO:0007669"/>
    <property type="project" value="TreeGrafter"/>
</dbReference>
<dbReference type="SUPFAM" id="SSF118310">
    <property type="entry name" value="AN1-like Zinc finger"/>
    <property type="match status" value="1"/>
</dbReference>
<evidence type="ECO:0000313" key="10">
    <source>
        <dbReference type="Proteomes" id="UP000317650"/>
    </source>
</evidence>
<keyword evidence="10" id="KW-1185">Reference proteome</keyword>
<evidence type="ECO:0000256" key="2">
    <source>
        <dbReference type="ARBA" id="ARBA00022723"/>
    </source>
</evidence>
<organism evidence="9 10">
    <name type="scientific">Musa balbisiana</name>
    <name type="common">Banana</name>
    <dbReference type="NCBI Taxonomy" id="52838"/>
    <lineage>
        <taxon>Eukaryota</taxon>
        <taxon>Viridiplantae</taxon>
        <taxon>Streptophyta</taxon>
        <taxon>Embryophyta</taxon>
        <taxon>Tracheophyta</taxon>
        <taxon>Spermatophyta</taxon>
        <taxon>Magnoliopsida</taxon>
        <taxon>Liliopsida</taxon>
        <taxon>Zingiberales</taxon>
        <taxon>Musaceae</taxon>
        <taxon>Musa</taxon>
    </lineage>
</organism>
<dbReference type="SMART" id="SM00154">
    <property type="entry name" value="ZnF_AN1"/>
    <property type="match status" value="1"/>
</dbReference>
<protein>
    <recommendedName>
        <fullName evidence="8">AN1-type domain-containing protein</fullName>
    </recommendedName>
</protein>
<evidence type="ECO:0000256" key="4">
    <source>
        <dbReference type="ARBA" id="ARBA00022833"/>
    </source>
</evidence>
<accession>A0A4S8JBL5</accession>
<dbReference type="GO" id="GO:0008270">
    <property type="term" value="F:zinc ion binding"/>
    <property type="evidence" value="ECO:0007669"/>
    <property type="project" value="UniProtKB-KW"/>
</dbReference>
<keyword evidence="4" id="KW-0862">Zinc</keyword>
<feature type="region of interest" description="Disordered" evidence="7">
    <location>
        <begin position="173"/>
        <end position="194"/>
    </location>
</feature>
<feature type="compositionally biased region" description="Basic and acidic residues" evidence="7">
    <location>
        <begin position="1"/>
        <end position="17"/>
    </location>
</feature>
<dbReference type="GO" id="GO:0016567">
    <property type="term" value="P:protein ubiquitination"/>
    <property type="evidence" value="ECO:0007669"/>
    <property type="project" value="TreeGrafter"/>
</dbReference>
<dbReference type="PANTHER" id="PTHR10634:SF155">
    <property type="entry name" value="(WILD MALAYSIAN BANANA) HYPOTHETICAL PROTEIN"/>
    <property type="match status" value="1"/>
</dbReference>
<dbReference type="InterPro" id="IPR035896">
    <property type="entry name" value="AN1-like_Znf"/>
</dbReference>
<keyword evidence="5" id="KW-0346">Stress response</keyword>
<sequence>MARESCNLDKDEAETLKHSSSSSPTTPPSSSPSPQSLFLKPCEEPPTTRLGTLAAETPIVPSSAPKLDDEVKPDEESKPPVRYSKRCSTCRKKVGLTGFRCRCGDLFCGRHRYSDTHDCSFDYKAFGREQIAKANPVLLLRFSVISRGKFLSNVRLVDNWTWQREGTATLRTGFPQALGHSPRRSGEARRGPSTSLNFQAARFKEAPLGRSPEPKRWALRASAWVKPSDRTRILGLVRSPVRLASLGRPPGERLTPQAKLTDRKGTLNKMLSTPNEPILRSLFIINSKHEV</sequence>
<dbReference type="STRING" id="52838.A0A4S8JBL5"/>
<dbReference type="AlphaFoldDB" id="A0A4S8JBL5"/>
<dbReference type="Pfam" id="PF01428">
    <property type="entry name" value="zf-AN1"/>
    <property type="match status" value="1"/>
</dbReference>
<keyword evidence="3 6" id="KW-0863">Zinc-finger</keyword>
<dbReference type="Proteomes" id="UP000317650">
    <property type="component" value="Chromosome 3"/>
</dbReference>
<gene>
    <name evidence="9" type="ORF">C4D60_Mb03t20330</name>
</gene>
<reference evidence="9 10" key="1">
    <citation type="journal article" date="2019" name="Nat. Plants">
        <title>Genome sequencing of Musa balbisiana reveals subgenome evolution and function divergence in polyploid bananas.</title>
        <authorList>
            <person name="Yao X."/>
        </authorList>
    </citation>
    <scope>NUCLEOTIDE SEQUENCE [LARGE SCALE GENOMIC DNA]</scope>
    <source>
        <strain evidence="10">cv. DH-PKW</strain>
        <tissue evidence="9">Leaves</tissue>
    </source>
</reference>
<feature type="region of interest" description="Disordered" evidence="7">
    <location>
        <begin position="1"/>
        <end position="79"/>
    </location>
</feature>
<comment type="function">
    <text evidence="1">May be involved in environmental stress response.</text>
</comment>
<evidence type="ECO:0000256" key="6">
    <source>
        <dbReference type="PROSITE-ProRule" id="PRU00449"/>
    </source>
</evidence>
<evidence type="ECO:0000256" key="3">
    <source>
        <dbReference type="ARBA" id="ARBA00022771"/>
    </source>
</evidence>
<evidence type="ECO:0000256" key="5">
    <source>
        <dbReference type="ARBA" id="ARBA00023016"/>
    </source>
</evidence>